<dbReference type="Gene3D" id="3.30.420.10">
    <property type="entry name" value="Ribonuclease H-like superfamily/Ribonuclease H"/>
    <property type="match status" value="1"/>
</dbReference>
<keyword evidence="4" id="KW-1185">Reference proteome</keyword>
<reference evidence="3" key="1">
    <citation type="submission" date="2022-03" db="EMBL/GenBank/DDBJ databases">
        <authorList>
            <person name="Sayadi A."/>
        </authorList>
    </citation>
    <scope>NUCLEOTIDE SEQUENCE</scope>
</reference>
<accession>A0A9P0L572</accession>
<dbReference type="PANTHER" id="PTHR23022:SF135">
    <property type="entry name" value="SI:DKEY-77F5.3"/>
    <property type="match status" value="1"/>
</dbReference>
<evidence type="ECO:0000313" key="4">
    <source>
        <dbReference type="Proteomes" id="UP001152888"/>
    </source>
</evidence>
<dbReference type="Pfam" id="PF13358">
    <property type="entry name" value="DDE_3"/>
    <property type="match status" value="1"/>
</dbReference>
<dbReference type="InterPro" id="IPR052338">
    <property type="entry name" value="Transposase_5"/>
</dbReference>
<evidence type="ECO:0000259" key="2">
    <source>
        <dbReference type="Pfam" id="PF13358"/>
    </source>
</evidence>
<dbReference type="AlphaFoldDB" id="A0A9P0L572"/>
<organism evidence="3 4">
    <name type="scientific">Acanthoscelides obtectus</name>
    <name type="common">Bean weevil</name>
    <name type="synonym">Bruchus obtectus</name>
    <dbReference type="NCBI Taxonomy" id="200917"/>
    <lineage>
        <taxon>Eukaryota</taxon>
        <taxon>Metazoa</taxon>
        <taxon>Ecdysozoa</taxon>
        <taxon>Arthropoda</taxon>
        <taxon>Hexapoda</taxon>
        <taxon>Insecta</taxon>
        <taxon>Pterygota</taxon>
        <taxon>Neoptera</taxon>
        <taxon>Endopterygota</taxon>
        <taxon>Coleoptera</taxon>
        <taxon>Polyphaga</taxon>
        <taxon>Cucujiformia</taxon>
        <taxon>Chrysomeloidea</taxon>
        <taxon>Chrysomelidae</taxon>
        <taxon>Bruchinae</taxon>
        <taxon>Bruchini</taxon>
        <taxon>Acanthoscelides</taxon>
    </lineage>
</organism>
<dbReference type="InterPro" id="IPR036397">
    <property type="entry name" value="RNaseH_sf"/>
</dbReference>
<gene>
    <name evidence="3" type="ORF">ACAOBT_LOCUS18775</name>
</gene>
<dbReference type="GO" id="GO:0015074">
    <property type="term" value="P:DNA integration"/>
    <property type="evidence" value="ECO:0007669"/>
    <property type="project" value="InterPro"/>
</dbReference>
<dbReference type="InterPro" id="IPR002492">
    <property type="entry name" value="Transposase_Tc1-like"/>
</dbReference>
<dbReference type="OrthoDB" id="6722168at2759"/>
<proteinExistence type="predicted"/>
<evidence type="ECO:0008006" key="5">
    <source>
        <dbReference type="Google" id="ProtNLM"/>
    </source>
</evidence>
<dbReference type="Pfam" id="PF01498">
    <property type="entry name" value="HTH_Tnp_Tc3_2"/>
    <property type="match status" value="1"/>
</dbReference>
<protein>
    <recommendedName>
        <fullName evidence="5">Transposase</fullName>
    </recommendedName>
</protein>
<dbReference type="GO" id="GO:0003677">
    <property type="term" value="F:DNA binding"/>
    <property type="evidence" value="ECO:0007669"/>
    <property type="project" value="InterPro"/>
</dbReference>
<comment type="caution">
    <text evidence="3">The sequence shown here is derived from an EMBL/GenBank/DDBJ whole genome shotgun (WGS) entry which is preliminary data.</text>
</comment>
<dbReference type="GO" id="GO:0006313">
    <property type="term" value="P:DNA transposition"/>
    <property type="evidence" value="ECO:0007669"/>
    <property type="project" value="InterPro"/>
</dbReference>
<dbReference type="Proteomes" id="UP001152888">
    <property type="component" value="Unassembled WGS sequence"/>
</dbReference>
<sequence>MRDRLGLQCHRTTVGRYLHKEGIHRRIPAVKPLLTEDHRRRRLQFCQENLNRDWSTVVFSDEIIFCTNTDYRRITDRRYGATANIIPNRTTGRTTMGYWGWMTADGPGELVIITDRMNSQQYVDILNNSFIPSYRILYPQSRITFVQDNSAVHASHMVRNYLVQEDYNVIAWPAKSPDLNPIENLRGIMVQKWSTGGPLPNRRENLDTHCRRLWESFRGTDVCKNLVDSMRTRMQSCIDAEGHPIAYW</sequence>
<evidence type="ECO:0000259" key="1">
    <source>
        <dbReference type="Pfam" id="PF01498"/>
    </source>
</evidence>
<name>A0A9P0L572_ACAOB</name>
<dbReference type="InterPro" id="IPR038717">
    <property type="entry name" value="Tc1-like_DDE_dom"/>
</dbReference>
<feature type="domain" description="Tc1-like transposase DDE" evidence="2">
    <location>
        <begin position="57"/>
        <end position="200"/>
    </location>
</feature>
<evidence type="ECO:0000313" key="3">
    <source>
        <dbReference type="EMBL" id="CAH1988982.1"/>
    </source>
</evidence>
<dbReference type="EMBL" id="CAKOFQ010007054">
    <property type="protein sequence ID" value="CAH1988982.1"/>
    <property type="molecule type" value="Genomic_DNA"/>
</dbReference>
<feature type="domain" description="Transposase Tc1-like" evidence="1">
    <location>
        <begin position="4"/>
        <end position="51"/>
    </location>
</feature>
<dbReference type="PANTHER" id="PTHR23022">
    <property type="entry name" value="TRANSPOSABLE ELEMENT-RELATED"/>
    <property type="match status" value="1"/>
</dbReference>